<feature type="region of interest" description="Disordered" evidence="1">
    <location>
        <begin position="373"/>
        <end position="403"/>
    </location>
</feature>
<dbReference type="AlphaFoldDB" id="A0A7W7D9X6"/>
<keyword evidence="3" id="KW-1185">Reference proteome</keyword>
<feature type="compositionally biased region" description="Basic and acidic residues" evidence="1">
    <location>
        <begin position="289"/>
        <end position="298"/>
    </location>
</feature>
<feature type="compositionally biased region" description="Basic and acidic residues" evidence="1">
    <location>
        <begin position="321"/>
        <end position="331"/>
    </location>
</feature>
<gene>
    <name evidence="2" type="ORF">BJ982_003052</name>
</gene>
<name>A0A7W7D9X6_9ACTN</name>
<feature type="compositionally biased region" description="Basic and acidic residues" evidence="1">
    <location>
        <begin position="380"/>
        <end position="391"/>
    </location>
</feature>
<dbReference type="RefSeq" id="WP_373869650.1">
    <property type="nucleotide sequence ID" value="NZ_BOOV01000016.1"/>
</dbReference>
<evidence type="ECO:0000313" key="3">
    <source>
        <dbReference type="Proteomes" id="UP000542210"/>
    </source>
</evidence>
<accession>A0A7W7D9X6</accession>
<dbReference type="EMBL" id="JACHND010000001">
    <property type="protein sequence ID" value="MBB4701508.1"/>
    <property type="molecule type" value="Genomic_DNA"/>
</dbReference>
<dbReference type="Proteomes" id="UP000542210">
    <property type="component" value="Unassembled WGS sequence"/>
</dbReference>
<feature type="region of interest" description="Disordered" evidence="1">
    <location>
        <begin position="1"/>
        <end position="24"/>
    </location>
</feature>
<protein>
    <submittedName>
        <fullName evidence="2">Uncharacterized protein</fullName>
    </submittedName>
</protein>
<reference evidence="2 3" key="1">
    <citation type="submission" date="2020-08" db="EMBL/GenBank/DDBJ databases">
        <title>Sequencing the genomes of 1000 actinobacteria strains.</title>
        <authorList>
            <person name="Klenk H.-P."/>
        </authorList>
    </citation>
    <scope>NUCLEOTIDE SEQUENCE [LARGE SCALE GENOMIC DNA]</scope>
    <source>
        <strain evidence="2 3">DSM 45784</strain>
    </source>
</reference>
<evidence type="ECO:0000256" key="1">
    <source>
        <dbReference type="SAM" id="MobiDB-lite"/>
    </source>
</evidence>
<sequence>MASADADDWSLSTNPPATDPGDPSRMFAVNTMADGRTDQIPVSSHDGSHRNAMRDLRPFMIWQHVEDPRLSPRDRFDRSSALGGVVELGRMMPSIRRLVLHRVIRSDTRPLPAPEGVKWVQMMARRRSRIMQLSLRATELTARSEIPLPGIPASLDRPTTLLCLREAISLLGAPDSNLALSATDIASALLWLDCQTVYSISAGTWGHPALPPFSDNTESPQYRSALFMFDGSAATPSSTGLAVPLLPAPEESLKYAQRILRTALEMVRFRPDTTGRENNESLSGSSFTARDEDRDHHAAAPTARAGQFADDPASSLEPMTDVERKGAQEAQKTEEAGLLLLSEKSGLLTPVEIATVYGVDRKTSTRLGKAGRLAWGRTSDGQRRDRPDDARVLLGGIPQLGDD</sequence>
<feature type="region of interest" description="Disordered" evidence="1">
    <location>
        <begin position="271"/>
        <end position="331"/>
    </location>
</feature>
<comment type="caution">
    <text evidence="2">The sequence shown here is derived from an EMBL/GenBank/DDBJ whole genome shotgun (WGS) entry which is preliminary data.</text>
</comment>
<proteinExistence type="predicted"/>
<evidence type="ECO:0000313" key="2">
    <source>
        <dbReference type="EMBL" id="MBB4701508.1"/>
    </source>
</evidence>
<organism evidence="2 3">
    <name type="scientific">Sphaerisporangium siamense</name>
    <dbReference type="NCBI Taxonomy" id="795645"/>
    <lineage>
        <taxon>Bacteria</taxon>
        <taxon>Bacillati</taxon>
        <taxon>Actinomycetota</taxon>
        <taxon>Actinomycetes</taxon>
        <taxon>Streptosporangiales</taxon>
        <taxon>Streptosporangiaceae</taxon>
        <taxon>Sphaerisporangium</taxon>
    </lineage>
</organism>